<organism evidence="2 3">
    <name type="scientific">Candidatus Acidiferrum panamense</name>
    <dbReference type="NCBI Taxonomy" id="2741543"/>
    <lineage>
        <taxon>Bacteria</taxon>
        <taxon>Pseudomonadati</taxon>
        <taxon>Acidobacteriota</taxon>
        <taxon>Terriglobia</taxon>
        <taxon>Candidatus Acidiferrales</taxon>
        <taxon>Candidatus Acidiferrum</taxon>
    </lineage>
</organism>
<proteinExistence type="predicted"/>
<name>A0A7V8NMX9_9BACT</name>
<protein>
    <submittedName>
        <fullName evidence="2">DUF3108 domain-containing protein</fullName>
    </submittedName>
</protein>
<reference evidence="2" key="1">
    <citation type="submission" date="2020-06" db="EMBL/GenBank/DDBJ databases">
        <title>Legume-microbial interactions unlock mineral nutrients during tropical forest succession.</title>
        <authorList>
            <person name="Epihov D.Z."/>
        </authorList>
    </citation>
    <scope>NUCLEOTIDE SEQUENCE [LARGE SCALE GENOMIC DNA]</scope>
    <source>
        <strain evidence="2">Pan2503</strain>
    </source>
</reference>
<dbReference type="Proteomes" id="UP000567293">
    <property type="component" value="Unassembled WGS sequence"/>
</dbReference>
<comment type="caution">
    <text evidence="2">The sequence shown here is derived from an EMBL/GenBank/DDBJ whole genome shotgun (WGS) entry which is preliminary data.</text>
</comment>
<feature type="region of interest" description="Disordered" evidence="1">
    <location>
        <begin position="38"/>
        <end position="76"/>
    </location>
</feature>
<accession>A0A7V8NMX9</accession>
<dbReference type="Pfam" id="PF11306">
    <property type="entry name" value="DUF3108"/>
    <property type="match status" value="1"/>
</dbReference>
<evidence type="ECO:0000313" key="2">
    <source>
        <dbReference type="EMBL" id="MBA0084308.1"/>
    </source>
</evidence>
<evidence type="ECO:0000256" key="1">
    <source>
        <dbReference type="SAM" id="MobiDB-lite"/>
    </source>
</evidence>
<dbReference type="InterPro" id="IPR021457">
    <property type="entry name" value="DUF3108"/>
</dbReference>
<sequence length="306" mass="33099">MGRKITVAVGALVALGLAAGGFYWMRARGEQALPLPDVVSPEPPGFEESALGNPRATPEPAKPGTKTKAKKKASPGELALPLKTGEVLHYTADVAKLENVATLTLKVRGQGSFLGRSVWHLQAAAHTLKPLRVVFELDDQFDSYSDARTLASLQYEMRLNERGQRVQSIQRMTANGREPATAEATEARVVPGTRDPLGMMQYLRTVEWSATREVTSPVYDGHKLYEVRAKLVSSSVAVGVPAGDYRATKIAIHVFENGVESKDASFALYLANDAARTPVLLEAVMPIATARVALMKEGQETTESSR</sequence>
<keyword evidence="3" id="KW-1185">Reference proteome</keyword>
<evidence type="ECO:0000313" key="3">
    <source>
        <dbReference type="Proteomes" id="UP000567293"/>
    </source>
</evidence>
<dbReference type="EMBL" id="JACDQQ010000472">
    <property type="protein sequence ID" value="MBA0084308.1"/>
    <property type="molecule type" value="Genomic_DNA"/>
</dbReference>
<dbReference type="AlphaFoldDB" id="A0A7V8NMX9"/>
<gene>
    <name evidence="2" type="ORF">HRJ53_04865</name>
</gene>